<dbReference type="InterPro" id="IPR027417">
    <property type="entry name" value="P-loop_NTPase"/>
</dbReference>
<dbReference type="Proteomes" id="UP000504638">
    <property type="component" value="Unplaced"/>
</dbReference>
<evidence type="ECO:0000313" key="2">
    <source>
        <dbReference type="Proteomes" id="UP000504638"/>
    </source>
</evidence>
<gene>
    <name evidence="1 3" type="ORF">P152DRAFT_472064</name>
</gene>
<name>A0A6G1G8S0_9PEZI</name>
<dbReference type="Pfam" id="PF17784">
    <property type="entry name" value="Sulfotransfer_4"/>
    <property type="match status" value="1"/>
</dbReference>
<reference evidence="3" key="3">
    <citation type="submission" date="2025-04" db="UniProtKB">
        <authorList>
            <consortium name="RefSeq"/>
        </authorList>
    </citation>
    <scope>IDENTIFICATION</scope>
    <source>
        <strain evidence="3">CBS 781.70</strain>
    </source>
</reference>
<reference evidence="3" key="2">
    <citation type="submission" date="2020-04" db="EMBL/GenBank/DDBJ databases">
        <authorList>
            <consortium name="NCBI Genome Project"/>
        </authorList>
    </citation>
    <scope>NUCLEOTIDE SEQUENCE</scope>
    <source>
        <strain evidence="3">CBS 781.70</strain>
    </source>
</reference>
<dbReference type="PANTHER" id="PTHR36978:SF4">
    <property type="entry name" value="P-LOOP CONTAINING NUCLEOSIDE TRIPHOSPHATE HYDROLASE PROTEIN"/>
    <property type="match status" value="1"/>
</dbReference>
<sequence>MFTALQKLGYRDVYHMFRAIKNTKDFDLWNEAVDAKWYGKGEPYERADWDQLLGDCMAALGFPCAAFAPELIASYPEAKVILTHRNPEA</sequence>
<dbReference type="AlphaFoldDB" id="A0A6G1G8S0"/>
<evidence type="ECO:0000313" key="3">
    <source>
        <dbReference type="RefSeq" id="XP_033535921.1"/>
    </source>
</evidence>
<keyword evidence="2" id="KW-1185">Reference proteome</keyword>
<dbReference type="OrthoDB" id="408152at2759"/>
<dbReference type="PANTHER" id="PTHR36978">
    <property type="entry name" value="P-LOOP CONTAINING NUCLEOTIDE TRIPHOSPHATE HYDROLASE"/>
    <property type="match status" value="1"/>
</dbReference>
<reference evidence="1 3" key="1">
    <citation type="submission" date="2020-01" db="EMBL/GenBank/DDBJ databases">
        <authorList>
            <consortium name="DOE Joint Genome Institute"/>
            <person name="Haridas S."/>
            <person name="Albert R."/>
            <person name="Binder M."/>
            <person name="Bloem J."/>
            <person name="Labutti K."/>
            <person name="Salamov A."/>
            <person name="Andreopoulos B."/>
            <person name="Baker S.E."/>
            <person name="Barry K."/>
            <person name="Bills G."/>
            <person name="Bluhm B.H."/>
            <person name="Cannon C."/>
            <person name="Castanera R."/>
            <person name="Culley D.E."/>
            <person name="Daum C."/>
            <person name="Ezra D."/>
            <person name="Gonzalez J.B."/>
            <person name="Henrissat B."/>
            <person name="Kuo A."/>
            <person name="Liang C."/>
            <person name="Lipzen A."/>
            <person name="Lutzoni F."/>
            <person name="Magnuson J."/>
            <person name="Mondo S."/>
            <person name="Nolan M."/>
            <person name="Ohm R."/>
            <person name="Pangilinan J."/>
            <person name="Park H.-J."/>
            <person name="Ramirez L."/>
            <person name="Alfaro M."/>
            <person name="Sun H."/>
            <person name="Tritt A."/>
            <person name="Yoshinaga Y."/>
            <person name="Zwiers L.-H."/>
            <person name="Turgeon B.G."/>
            <person name="Goodwin S.B."/>
            <person name="Spatafora J.W."/>
            <person name="Crous P.W."/>
            <person name="Grigoriev I.V."/>
        </authorList>
    </citation>
    <scope>NUCLEOTIDE SEQUENCE</scope>
    <source>
        <strain evidence="1 3">CBS 781.70</strain>
    </source>
</reference>
<evidence type="ECO:0008006" key="4">
    <source>
        <dbReference type="Google" id="ProtNLM"/>
    </source>
</evidence>
<proteinExistence type="predicted"/>
<evidence type="ECO:0000313" key="1">
    <source>
        <dbReference type="EMBL" id="KAF1814290.1"/>
    </source>
</evidence>
<accession>A0A6G1G8S0</accession>
<dbReference type="GeneID" id="54421694"/>
<dbReference type="EMBL" id="ML975153">
    <property type="protein sequence ID" value="KAF1814290.1"/>
    <property type="molecule type" value="Genomic_DNA"/>
</dbReference>
<dbReference type="InterPro" id="IPR040632">
    <property type="entry name" value="Sulfotransfer_4"/>
</dbReference>
<organism evidence="1">
    <name type="scientific">Eremomyces bilateralis CBS 781.70</name>
    <dbReference type="NCBI Taxonomy" id="1392243"/>
    <lineage>
        <taxon>Eukaryota</taxon>
        <taxon>Fungi</taxon>
        <taxon>Dikarya</taxon>
        <taxon>Ascomycota</taxon>
        <taxon>Pezizomycotina</taxon>
        <taxon>Dothideomycetes</taxon>
        <taxon>Dothideomycetes incertae sedis</taxon>
        <taxon>Eremomycetales</taxon>
        <taxon>Eremomycetaceae</taxon>
        <taxon>Eremomyces</taxon>
    </lineage>
</organism>
<protein>
    <recommendedName>
        <fullName evidence="4">Sulfotransferase</fullName>
    </recommendedName>
</protein>
<dbReference type="RefSeq" id="XP_033535921.1">
    <property type="nucleotide sequence ID" value="XM_033681124.1"/>
</dbReference>
<dbReference type="Gene3D" id="3.40.50.300">
    <property type="entry name" value="P-loop containing nucleotide triphosphate hydrolases"/>
    <property type="match status" value="1"/>
</dbReference>